<name>A0A7S0IM15_MICPS</name>
<gene>
    <name evidence="1" type="ORF">MCOM1403_LOCUS11337</name>
</gene>
<reference evidence="1" key="1">
    <citation type="submission" date="2021-01" db="EMBL/GenBank/DDBJ databases">
        <authorList>
            <person name="Corre E."/>
            <person name="Pelletier E."/>
            <person name="Niang G."/>
            <person name="Scheremetjew M."/>
            <person name="Finn R."/>
            <person name="Kale V."/>
            <person name="Holt S."/>
            <person name="Cochrane G."/>
            <person name="Meng A."/>
            <person name="Brown T."/>
            <person name="Cohen L."/>
        </authorList>
    </citation>
    <scope>NUCLEOTIDE SEQUENCE</scope>
    <source>
        <strain evidence="1">CCMP1723</strain>
    </source>
</reference>
<accession>A0A7S0IM15</accession>
<sequence length="171" mass="18617">MGRIKDYFVEQGLGPKDIPVAFVFHEVISVAFAASTWVACYGIQPSATICRPLAKLPIAAKAAGAFEKALAFSDAKVGKMTWLKKVPIVKNAAPRRLTVSLAESLMFRGAIKPITFGGKLYLSYKFVQWTKTLGKEKEAEVDIKGRKKAKKRTACLSLALPMPGESRVSLA</sequence>
<protein>
    <submittedName>
        <fullName evidence="1">Uncharacterized protein</fullName>
    </submittedName>
</protein>
<organism evidence="1">
    <name type="scientific">Micromonas pusilla</name>
    <name type="common">Picoplanktonic green alga</name>
    <name type="synonym">Chromulina pusilla</name>
    <dbReference type="NCBI Taxonomy" id="38833"/>
    <lineage>
        <taxon>Eukaryota</taxon>
        <taxon>Viridiplantae</taxon>
        <taxon>Chlorophyta</taxon>
        <taxon>Mamiellophyceae</taxon>
        <taxon>Mamiellales</taxon>
        <taxon>Mamiellaceae</taxon>
        <taxon>Micromonas</taxon>
    </lineage>
</organism>
<dbReference type="AlphaFoldDB" id="A0A7S0IM15"/>
<evidence type="ECO:0000313" key="1">
    <source>
        <dbReference type="EMBL" id="CAD8525375.1"/>
    </source>
</evidence>
<dbReference type="EMBL" id="HBEQ01014079">
    <property type="protein sequence ID" value="CAD8525375.1"/>
    <property type="molecule type" value="Transcribed_RNA"/>
</dbReference>
<proteinExistence type="predicted"/>